<comment type="pathway">
    <text evidence="3 15">Amino-acid biosynthesis; L-threonine biosynthesis; L-threonine from L-aspartate: step 1/5.</text>
</comment>
<dbReference type="PIRSF" id="PIRSF000726">
    <property type="entry name" value="Asp_kin"/>
    <property type="match status" value="1"/>
</dbReference>
<dbReference type="Gene3D" id="3.40.1160.10">
    <property type="entry name" value="Acetylglutamate kinase-like"/>
    <property type="match status" value="1"/>
</dbReference>
<feature type="binding site" evidence="13">
    <location>
        <position position="179"/>
    </location>
    <ligand>
        <name>ATP</name>
        <dbReference type="ChEBI" id="CHEBI:30616"/>
    </ligand>
</feature>
<dbReference type="PROSITE" id="PS00324">
    <property type="entry name" value="ASPARTOKINASE"/>
    <property type="match status" value="1"/>
</dbReference>
<feature type="binding site" evidence="13">
    <location>
        <begin position="209"/>
        <end position="210"/>
    </location>
    <ligand>
        <name>ATP</name>
        <dbReference type="ChEBI" id="CHEBI:30616"/>
    </ligand>
</feature>
<keyword evidence="9 14" id="KW-0418">Kinase</keyword>
<evidence type="ECO:0000313" key="17">
    <source>
        <dbReference type="EMBL" id="MBC2608121.1"/>
    </source>
</evidence>
<dbReference type="NCBIfam" id="NF005154">
    <property type="entry name" value="PRK06635.1-2"/>
    <property type="match status" value="1"/>
</dbReference>
<feature type="binding site" evidence="13">
    <location>
        <begin position="173"/>
        <end position="174"/>
    </location>
    <ligand>
        <name>ATP</name>
        <dbReference type="ChEBI" id="CHEBI:30616"/>
    </ligand>
</feature>
<dbReference type="AlphaFoldDB" id="A0A7X1EA82"/>
<dbReference type="SUPFAM" id="SSF53633">
    <property type="entry name" value="Carbamate kinase-like"/>
    <property type="match status" value="1"/>
</dbReference>
<sequence>MARIVKKFGGTSVGDVDRIKNVANIIREDVEKGHQVAVVVSARSGVTNELIARAKAINEQPDEREMDVLLAVGEQETIALTAMALHSLGIEAISMTGAQAGIKTDLAHTRARIVSMNCERIEAALGKGSVVIVAGFQGVNDEGTTTTLGRGGSDLSAIALASGLNADLCQIYTDVDGVYTADPRIVPKASKIQEISYEEMLEMASLGTKVMQARSVEFANKFNVVFEVRSSFDTSIPGTIVKQEVSSMEDVVVRGVALDRNQAKIMVSNIPDKPGSAAQIFEALGKANVCVDMIVQNIGRNGVANLTFTVTRDDSKRSLDAVEKVLNELGGGEVAVFGEVVKLSVVGIGMRSHSGVASKLFASLADVKSNIQIISTSEIKISVVIDEEGAEEAVRAVHTAFGLDKAEA</sequence>
<evidence type="ECO:0000313" key="18">
    <source>
        <dbReference type="Proteomes" id="UP000526501"/>
    </source>
</evidence>
<dbReference type="FunFam" id="3.40.1160.10:FF:000002">
    <property type="entry name" value="Aspartokinase"/>
    <property type="match status" value="1"/>
</dbReference>
<evidence type="ECO:0000256" key="8">
    <source>
        <dbReference type="ARBA" id="ARBA00022741"/>
    </source>
</evidence>
<dbReference type="RefSeq" id="WP_185661975.1">
    <property type="nucleotide sequence ID" value="NZ_CAWPOO010000013.1"/>
</dbReference>
<evidence type="ECO:0000256" key="10">
    <source>
        <dbReference type="ARBA" id="ARBA00022840"/>
    </source>
</evidence>
<dbReference type="InterPro" id="IPR054352">
    <property type="entry name" value="ACT_Aspartokinase"/>
</dbReference>
<keyword evidence="8 13" id="KW-0547">Nucleotide-binding</keyword>
<dbReference type="InterPro" id="IPR002912">
    <property type="entry name" value="ACT_dom"/>
</dbReference>
<evidence type="ECO:0000256" key="11">
    <source>
        <dbReference type="ARBA" id="ARBA00023154"/>
    </source>
</evidence>
<evidence type="ECO:0000256" key="9">
    <source>
        <dbReference type="ARBA" id="ARBA00022777"/>
    </source>
</evidence>
<keyword evidence="18" id="KW-1185">Reference proteome</keyword>
<dbReference type="UniPathway" id="UPA00050">
    <property type="reaction ID" value="UER00461"/>
</dbReference>
<dbReference type="CDD" id="cd04261">
    <property type="entry name" value="AAK_AKii-LysC-BS"/>
    <property type="match status" value="1"/>
</dbReference>
<keyword evidence="11" id="KW-0457">Lysine biosynthesis</keyword>
<dbReference type="GO" id="GO:0004072">
    <property type="term" value="F:aspartate kinase activity"/>
    <property type="evidence" value="ECO:0007669"/>
    <property type="project" value="UniProtKB-EC"/>
</dbReference>
<evidence type="ECO:0000256" key="1">
    <source>
        <dbReference type="ARBA" id="ARBA00004766"/>
    </source>
</evidence>
<dbReference type="UniPathway" id="UPA00034">
    <property type="reaction ID" value="UER00015"/>
</dbReference>
<comment type="catalytic activity">
    <reaction evidence="12 14">
        <text>L-aspartate + ATP = 4-phospho-L-aspartate + ADP</text>
        <dbReference type="Rhea" id="RHEA:23776"/>
        <dbReference type="ChEBI" id="CHEBI:29991"/>
        <dbReference type="ChEBI" id="CHEBI:30616"/>
        <dbReference type="ChEBI" id="CHEBI:57535"/>
        <dbReference type="ChEBI" id="CHEBI:456216"/>
        <dbReference type="EC" id="2.7.2.4"/>
    </reaction>
</comment>
<dbReference type="GO" id="GO:0009089">
    <property type="term" value="P:lysine biosynthetic process via diaminopimelate"/>
    <property type="evidence" value="ECO:0007669"/>
    <property type="project" value="UniProtKB-UniPathway"/>
</dbReference>
<keyword evidence="6 14" id="KW-0808">Transferase</keyword>
<dbReference type="GO" id="GO:0005524">
    <property type="term" value="F:ATP binding"/>
    <property type="evidence" value="ECO:0007669"/>
    <property type="project" value="UniProtKB-KW"/>
</dbReference>
<protein>
    <recommendedName>
        <fullName evidence="14">Aspartokinase</fullName>
        <ecNumber evidence="14">2.7.2.4</ecNumber>
    </recommendedName>
</protein>
<dbReference type="EC" id="2.7.2.4" evidence="14"/>
<evidence type="ECO:0000256" key="3">
    <source>
        <dbReference type="ARBA" id="ARBA00005139"/>
    </source>
</evidence>
<keyword evidence="5 15" id="KW-0028">Amino-acid biosynthesis</keyword>
<dbReference type="InterPro" id="IPR036393">
    <property type="entry name" value="AceGlu_kinase-like_sf"/>
</dbReference>
<feature type="binding site" evidence="13">
    <location>
        <position position="184"/>
    </location>
    <ligand>
        <name>ATP</name>
        <dbReference type="ChEBI" id="CHEBI:30616"/>
    </ligand>
</feature>
<dbReference type="InterPro" id="IPR018042">
    <property type="entry name" value="Aspartate_kinase_CS"/>
</dbReference>
<dbReference type="GO" id="GO:0009088">
    <property type="term" value="P:threonine biosynthetic process"/>
    <property type="evidence" value="ECO:0007669"/>
    <property type="project" value="UniProtKB-UniPathway"/>
</dbReference>
<evidence type="ECO:0000256" key="5">
    <source>
        <dbReference type="ARBA" id="ARBA00022605"/>
    </source>
</evidence>
<dbReference type="Gene3D" id="3.30.2130.10">
    <property type="entry name" value="VC0802-like"/>
    <property type="match status" value="1"/>
</dbReference>
<dbReference type="Proteomes" id="UP000526501">
    <property type="component" value="Unassembled WGS sequence"/>
</dbReference>
<organism evidence="17 18">
    <name type="scientific">Pelagicoccus albus</name>
    <dbReference type="NCBI Taxonomy" id="415222"/>
    <lineage>
        <taxon>Bacteria</taxon>
        <taxon>Pseudomonadati</taxon>
        <taxon>Verrucomicrobiota</taxon>
        <taxon>Opitutia</taxon>
        <taxon>Puniceicoccales</taxon>
        <taxon>Pelagicoccaceae</taxon>
        <taxon>Pelagicoccus</taxon>
    </lineage>
</organism>
<dbReference type="InterPro" id="IPR005260">
    <property type="entry name" value="Asp_kin_monofn"/>
</dbReference>
<dbReference type="CDD" id="cd04936">
    <property type="entry name" value="ACT_AKii-LysC-BS-like_2"/>
    <property type="match status" value="1"/>
</dbReference>
<evidence type="ECO:0000256" key="12">
    <source>
        <dbReference type="ARBA" id="ARBA00047872"/>
    </source>
</evidence>
<dbReference type="Pfam" id="PF00696">
    <property type="entry name" value="AA_kinase"/>
    <property type="match status" value="1"/>
</dbReference>
<dbReference type="InterPro" id="IPR001341">
    <property type="entry name" value="Asp_kinase"/>
</dbReference>
<feature type="binding site" evidence="13">
    <location>
        <position position="74"/>
    </location>
    <ligand>
        <name>substrate</name>
    </ligand>
</feature>
<dbReference type="Pfam" id="PF22468">
    <property type="entry name" value="ACT_9"/>
    <property type="match status" value="2"/>
</dbReference>
<dbReference type="NCBIfam" id="TIGR00656">
    <property type="entry name" value="asp_kin_monofn"/>
    <property type="match status" value="1"/>
</dbReference>
<name>A0A7X1EA82_9BACT</name>
<dbReference type="SUPFAM" id="SSF55021">
    <property type="entry name" value="ACT-like"/>
    <property type="match status" value="2"/>
</dbReference>
<evidence type="ECO:0000256" key="14">
    <source>
        <dbReference type="RuleBase" id="RU003448"/>
    </source>
</evidence>
<dbReference type="PROSITE" id="PS51671">
    <property type="entry name" value="ACT"/>
    <property type="match status" value="1"/>
</dbReference>
<dbReference type="EMBL" id="JACHVC010000013">
    <property type="protein sequence ID" value="MBC2608121.1"/>
    <property type="molecule type" value="Genomic_DNA"/>
</dbReference>
<proteinExistence type="inferred from homology"/>
<keyword evidence="7" id="KW-0677">Repeat</keyword>
<dbReference type="PANTHER" id="PTHR21499:SF3">
    <property type="entry name" value="ASPARTOKINASE"/>
    <property type="match status" value="1"/>
</dbReference>
<dbReference type="FunFam" id="3.30.2130.10:FF:000001">
    <property type="entry name" value="Bifunctional aspartokinase/homoserine dehydrogenase"/>
    <property type="match status" value="1"/>
</dbReference>
<gene>
    <name evidence="17" type="ORF">H5P27_18850</name>
</gene>
<dbReference type="InterPro" id="IPR001048">
    <property type="entry name" value="Asp/Glu/Uridylate_kinase"/>
</dbReference>
<evidence type="ECO:0000259" key="16">
    <source>
        <dbReference type="PROSITE" id="PS51671"/>
    </source>
</evidence>
<reference evidence="17 18" key="1">
    <citation type="submission" date="2020-07" db="EMBL/GenBank/DDBJ databases">
        <authorList>
            <person name="Feng X."/>
        </authorList>
    </citation>
    <scope>NUCLEOTIDE SEQUENCE [LARGE SCALE GENOMIC DNA]</scope>
    <source>
        <strain evidence="17 18">JCM23202</strain>
    </source>
</reference>
<dbReference type="UniPathway" id="UPA00051">
    <property type="reaction ID" value="UER00462"/>
</dbReference>
<comment type="similarity">
    <text evidence="4 14">Belongs to the aspartokinase family.</text>
</comment>
<evidence type="ECO:0000256" key="6">
    <source>
        <dbReference type="ARBA" id="ARBA00022679"/>
    </source>
</evidence>
<evidence type="ECO:0000256" key="15">
    <source>
        <dbReference type="RuleBase" id="RU004249"/>
    </source>
</evidence>
<evidence type="ECO:0000256" key="2">
    <source>
        <dbReference type="ARBA" id="ARBA00004986"/>
    </source>
</evidence>
<dbReference type="NCBIfam" id="NF005155">
    <property type="entry name" value="PRK06635.1-4"/>
    <property type="match status" value="1"/>
</dbReference>
<dbReference type="PANTHER" id="PTHR21499">
    <property type="entry name" value="ASPARTATE KINASE"/>
    <property type="match status" value="1"/>
</dbReference>
<feature type="binding site" evidence="13">
    <location>
        <position position="47"/>
    </location>
    <ligand>
        <name>substrate</name>
    </ligand>
</feature>
<evidence type="ECO:0000256" key="4">
    <source>
        <dbReference type="ARBA" id="ARBA00010122"/>
    </source>
</evidence>
<dbReference type="NCBIfam" id="TIGR00657">
    <property type="entry name" value="asp_kinases"/>
    <property type="match status" value="1"/>
</dbReference>
<keyword evidence="10 13" id="KW-0067">ATP-binding</keyword>
<comment type="caution">
    <text evidence="17">The sequence shown here is derived from an EMBL/GenBank/DDBJ whole genome shotgun (WGS) entry which is preliminary data.</text>
</comment>
<feature type="binding site" evidence="13">
    <location>
        <begin position="7"/>
        <end position="10"/>
    </location>
    <ligand>
        <name>ATP</name>
        <dbReference type="ChEBI" id="CHEBI:30616"/>
    </ligand>
</feature>
<dbReference type="InterPro" id="IPR041740">
    <property type="entry name" value="AKii-LysC-BS"/>
</dbReference>
<evidence type="ECO:0000256" key="7">
    <source>
        <dbReference type="ARBA" id="ARBA00022737"/>
    </source>
</evidence>
<comment type="pathway">
    <text evidence="1 15">Amino-acid biosynthesis; L-lysine biosynthesis via DAP pathway; (S)-tetrahydrodipicolinate from L-aspartate: step 1/4.</text>
</comment>
<dbReference type="CDD" id="cd04913">
    <property type="entry name" value="ACT_AKii-LysC-BS-like_1"/>
    <property type="match status" value="1"/>
</dbReference>
<dbReference type="InterPro" id="IPR045865">
    <property type="entry name" value="ACT-like_dom_sf"/>
</dbReference>
<evidence type="ECO:0000256" key="13">
    <source>
        <dbReference type="PIRSR" id="PIRSR000726-1"/>
    </source>
</evidence>
<dbReference type="GO" id="GO:0005829">
    <property type="term" value="C:cytosol"/>
    <property type="evidence" value="ECO:0007669"/>
    <property type="project" value="TreeGrafter"/>
</dbReference>
<feature type="domain" description="ACT" evidence="16">
    <location>
        <begin position="265"/>
        <end position="348"/>
    </location>
</feature>
<dbReference type="GO" id="GO:0009090">
    <property type="term" value="P:homoserine biosynthetic process"/>
    <property type="evidence" value="ECO:0007669"/>
    <property type="project" value="TreeGrafter"/>
</dbReference>
<accession>A0A7X1EA82</accession>
<comment type="pathway">
    <text evidence="2 15">Amino-acid biosynthesis; L-methionine biosynthesis via de novo pathway; L-homoserine from L-aspartate: step 1/3.</text>
</comment>